<reference evidence="2 3" key="1">
    <citation type="journal article" date="2013" name="J. Biotechnol.">
        <title>Establishment and interpretation of the genome sequence of the phytopathogenic fungus Rhizoctonia solani AG1-IB isolate 7/3/14.</title>
        <authorList>
            <person name="Wibberg D.W."/>
            <person name="Jelonek L.J."/>
            <person name="Rupp O.R."/>
            <person name="Hennig M.H."/>
            <person name="Eikmeyer F.E."/>
            <person name="Goesmann A.G."/>
            <person name="Hartmann A.H."/>
            <person name="Borriss R.B."/>
            <person name="Grosch R.G."/>
            <person name="Puehler A.P."/>
            <person name="Schlueter A.S."/>
        </authorList>
    </citation>
    <scope>NUCLEOTIDE SEQUENCE [LARGE SCALE GENOMIC DNA]</scope>
    <source>
        <strain evidence="3">AG1-IB / isolate 7/3/14</strain>
    </source>
</reference>
<dbReference type="HOGENOM" id="CLU_1518882_0_0_1"/>
<dbReference type="EMBL" id="CAOJ01017293">
    <property type="protein sequence ID" value="CCO37566.1"/>
    <property type="molecule type" value="Genomic_DNA"/>
</dbReference>
<organism evidence="2 3">
    <name type="scientific">Thanatephorus cucumeris (strain AG1-IB / isolate 7/3/14)</name>
    <name type="common">Lettuce bottom rot fungus</name>
    <name type="synonym">Rhizoctonia solani</name>
    <dbReference type="NCBI Taxonomy" id="1108050"/>
    <lineage>
        <taxon>Eukaryota</taxon>
        <taxon>Fungi</taxon>
        <taxon>Dikarya</taxon>
        <taxon>Basidiomycota</taxon>
        <taxon>Agaricomycotina</taxon>
        <taxon>Agaricomycetes</taxon>
        <taxon>Cantharellales</taxon>
        <taxon>Ceratobasidiaceae</taxon>
        <taxon>Rhizoctonia</taxon>
        <taxon>Rhizoctonia solani AG-1</taxon>
    </lineage>
</organism>
<evidence type="ECO:0000256" key="1">
    <source>
        <dbReference type="SAM" id="MobiDB-lite"/>
    </source>
</evidence>
<evidence type="ECO:0000313" key="3">
    <source>
        <dbReference type="Proteomes" id="UP000012065"/>
    </source>
</evidence>
<gene>
    <name evidence="2" type="ORF">BN14_11722</name>
</gene>
<protein>
    <submittedName>
        <fullName evidence="2">Uncharacterized protein</fullName>
    </submittedName>
</protein>
<evidence type="ECO:0000313" key="2">
    <source>
        <dbReference type="EMBL" id="CCO37566.1"/>
    </source>
</evidence>
<name>M5CDU7_THACB</name>
<feature type="compositionally biased region" description="Polar residues" evidence="1">
    <location>
        <begin position="155"/>
        <end position="170"/>
    </location>
</feature>
<dbReference type="AlphaFoldDB" id="M5CDU7"/>
<feature type="region of interest" description="Disordered" evidence="1">
    <location>
        <begin position="155"/>
        <end position="177"/>
    </location>
</feature>
<sequence length="177" mass="19379">MLDVHPTHTGVTILGAHWNKSGNVIVSFPPGTPEATLLDLRPDIGLALGLPDSVVMSVDKRWTKLLVSSVPARLLAQAPVFTEADVAISLNRNPVLRDINQPRPVRWIRNPANITGAHSSVVLTIEDPDGSIARRLLKTPLFIFGAPVTVKRWQSNLKTQPRQPRGTQRTPAEAMEI</sequence>
<accession>M5CDU7</accession>
<dbReference type="Proteomes" id="UP000012065">
    <property type="component" value="Unassembled WGS sequence"/>
</dbReference>
<proteinExistence type="predicted"/>
<comment type="caution">
    <text evidence="2">The sequence shown here is derived from an EMBL/GenBank/DDBJ whole genome shotgun (WGS) entry which is preliminary data.</text>
</comment>